<feature type="region of interest" description="Disordered" evidence="1">
    <location>
        <begin position="124"/>
        <end position="146"/>
    </location>
</feature>
<comment type="caution">
    <text evidence="3">The sequence shown here is derived from an EMBL/GenBank/DDBJ whole genome shotgun (WGS) entry which is preliminary data.</text>
</comment>
<dbReference type="InterPro" id="IPR012337">
    <property type="entry name" value="RNaseH-like_sf"/>
</dbReference>
<feature type="compositionally biased region" description="Basic and acidic residues" evidence="1">
    <location>
        <begin position="486"/>
        <end position="496"/>
    </location>
</feature>
<accession>A0A844GAG3</accession>
<dbReference type="InterPro" id="IPR009057">
    <property type="entry name" value="Homeodomain-like_sf"/>
</dbReference>
<dbReference type="SUPFAM" id="SSF46689">
    <property type="entry name" value="Homeodomain-like"/>
    <property type="match status" value="1"/>
</dbReference>
<proteinExistence type="predicted"/>
<name>A0A844GAG3_9BACT</name>
<dbReference type="InterPro" id="IPR002514">
    <property type="entry name" value="Transposase_8"/>
</dbReference>
<dbReference type="GO" id="GO:0015074">
    <property type="term" value="P:DNA integration"/>
    <property type="evidence" value="ECO:0007669"/>
    <property type="project" value="InterPro"/>
</dbReference>
<feature type="compositionally biased region" description="Basic and acidic residues" evidence="1">
    <location>
        <begin position="504"/>
        <end position="517"/>
    </location>
</feature>
<dbReference type="Pfam" id="PF13683">
    <property type="entry name" value="rve_3"/>
    <property type="match status" value="1"/>
</dbReference>
<dbReference type="Gene3D" id="1.10.10.60">
    <property type="entry name" value="Homeodomain-like"/>
    <property type="match status" value="1"/>
</dbReference>
<evidence type="ECO:0000259" key="2">
    <source>
        <dbReference type="PROSITE" id="PS50994"/>
    </source>
</evidence>
<gene>
    <name evidence="3" type="ORF">FYJ85_22600</name>
</gene>
<dbReference type="PANTHER" id="PTHR35004:SF6">
    <property type="entry name" value="TRANSPOSASE"/>
    <property type="match status" value="1"/>
</dbReference>
<dbReference type="GO" id="GO:0006313">
    <property type="term" value="P:DNA transposition"/>
    <property type="evidence" value="ECO:0007669"/>
    <property type="project" value="InterPro"/>
</dbReference>
<sequence length="559" mass="61514">MKAAPETGPNRSGTRYSAADKLKAVKLYFEEGYQAKDIARELGIGKSSLGKWIREYREKGSGAFTSPPEKSAAAAEKSDPAREFVRAQILEHKAAHPDHGVKRITQIFRRFLGLPVKTHEVRSVLQAHPSSSTATTSRPRRPPAPMRFFERRSPNELWHTDVMYFIMPNHEKVFVIGYLDDYSRYVVALDLFHRQTVGNTIDLLKKACGDYTFPKEILTDGGRQFVSWTGNNQFGTYLRNHQIKHTVCRTHHPQTNGKLERFWRTLRQEFFDKAKISSFDELREQLALYIRHYNFQRPHQGIGGLTPADRFFEIETTVKRQLAEKIADNTLELALKGHVRKPFMMVGRVGDSCVSILEKKGRISMQIDGVEQPTGETSPLIISDENITQQLDKQPIMENIENGEDPSDSSGKIGAISNDRIADAAVDGAGEMQGGPLGLDGENQCERGLPPVFGAAPAGGTLGVACSGGNAESSGGTSEGAQGIGNERELTFESSRETAGSQDVAEREEASQKERGETVGNTSGETSGPGATSLPPGATAQERESWTIAPFSGDFSISI</sequence>
<dbReference type="RefSeq" id="WP_154420974.1">
    <property type="nucleotide sequence ID" value="NZ_VUNS01000065.1"/>
</dbReference>
<dbReference type="EMBL" id="VUNS01000065">
    <property type="protein sequence ID" value="MST99822.1"/>
    <property type="molecule type" value="Genomic_DNA"/>
</dbReference>
<dbReference type="InterPro" id="IPR036397">
    <property type="entry name" value="RNaseH_sf"/>
</dbReference>
<protein>
    <submittedName>
        <fullName evidence="3">Transposase</fullName>
    </submittedName>
</protein>
<organism evidence="3 4">
    <name type="scientific">Victivallis lenta</name>
    <dbReference type="NCBI Taxonomy" id="2606640"/>
    <lineage>
        <taxon>Bacteria</taxon>
        <taxon>Pseudomonadati</taxon>
        <taxon>Lentisphaerota</taxon>
        <taxon>Lentisphaeria</taxon>
        <taxon>Victivallales</taxon>
        <taxon>Victivallaceae</taxon>
        <taxon>Victivallis</taxon>
    </lineage>
</organism>
<dbReference type="Proteomes" id="UP000435649">
    <property type="component" value="Unassembled WGS sequence"/>
</dbReference>
<dbReference type="PANTHER" id="PTHR35004">
    <property type="entry name" value="TRANSPOSASE RV3428C-RELATED"/>
    <property type="match status" value="1"/>
</dbReference>
<dbReference type="Gene3D" id="3.30.420.10">
    <property type="entry name" value="Ribonuclease H-like superfamily/Ribonuclease H"/>
    <property type="match status" value="1"/>
</dbReference>
<dbReference type="SUPFAM" id="SSF53098">
    <property type="entry name" value="Ribonuclease H-like"/>
    <property type="match status" value="1"/>
</dbReference>
<dbReference type="InterPro" id="IPR001584">
    <property type="entry name" value="Integrase_cat-core"/>
</dbReference>
<reference evidence="3 4" key="1">
    <citation type="submission" date="2019-08" db="EMBL/GenBank/DDBJ databases">
        <title>In-depth cultivation of the pig gut microbiome towards novel bacterial diversity and tailored functional studies.</title>
        <authorList>
            <person name="Wylensek D."/>
            <person name="Hitch T.C.A."/>
            <person name="Clavel T."/>
        </authorList>
    </citation>
    <scope>NUCLEOTIDE SEQUENCE [LARGE SCALE GENOMIC DNA]</scope>
    <source>
        <strain evidence="3 4">BBE-744-WT-12</strain>
    </source>
</reference>
<feature type="compositionally biased region" description="Polar residues" evidence="1">
    <location>
        <begin position="470"/>
        <end position="480"/>
    </location>
</feature>
<dbReference type="GO" id="GO:0004803">
    <property type="term" value="F:transposase activity"/>
    <property type="evidence" value="ECO:0007669"/>
    <property type="project" value="InterPro"/>
</dbReference>
<feature type="compositionally biased region" description="Polar residues" evidence="1">
    <location>
        <begin position="519"/>
        <end position="530"/>
    </location>
</feature>
<dbReference type="Pfam" id="PF01527">
    <property type="entry name" value="HTH_Tnp_1"/>
    <property type="match status" value="1"/>
</dbReference>
<evidence type="ECO:0000256" key="1">
    <source>
        <dbReference type="SAM" id="MobiDB-lite"/>
    </source>
</evidence>
<dbReference type="AlphaFoldDB" id="A0A844GAG3"/>
<evidence type="ECO:0000313" key="4">
    <source>
        <dbReference type="Proteomes" id="UP000435649"/>
    </source>
</evidence>
<dbReference type="PROSITE" id="PS50994">
    <property type="entry name" value="INTEGRASE"/>
    <property type="match status" value="1"/>
</dbReference>
<feature type="region of interest" description="Disordered" evidence="1">
    <location>
        <begin position="469"/>
        <end position="559"/>
    </location>
</feature>
<dbReference type="GO" id="GO:0003677">
    <property type="term" value="F:DNA binding"/>
    <property type="evidence" value="ECO:0007669"/>
    <property type="project" value="InterPro"/>
</dbReference>
<evidence type="ECO:0000313" key="3">
    <source>
        <dbReference type="EMBL" id="MST99822.1"/>
    </source>
</evidence>
<keyword evidence="4" id="KW-1185">Reference proteome</keyword>
<feature type="domain" description="Integrase catalytic" evidence="2">
    <location>
        <begin position="150"/>
        <end position="315"/>
    </location>
</feature>